<proteinExistence type="predicted"/>
<feature type="domain" description="4Fe-4S ferredoxin-type" evidence="1">
    <location>
        <begin position="38"/>
        <end position="66"/>
    </location>
</feature>
<evidence type="ECO:0000313" key="2">
    <source>
        <dbReference type="EMBL" id="HGQ74337.1"/>
    </source>
</evidence>
<reference evidence="2" key="1">
    <citation type="journal article" date="2020" name="mSystems">
        <title>Genome- and Community-Level Interaction Insights into Carbon Utilization and Element Cycling Functions of Hydrothermarchaeota in Hydrothermal Sediment.</title>
        <authorList>
            <person name="Zhou Z."/>
            <person name="Liu Y."/>
            <person name="Xu W."/>
            <person name="Pan J."/>
            <person name="Luo Z.H."/>
            <person name="Li M."/>
        </authorList>
    </citation>
    <scope>NUCLEOTIDE SEQUENCE [LARGE SCALE GENOMIC DNA]</scope>
    <source>
        <strain evidence="2">SpSt-648</strain>
    </source>
</reference>
<dbReference type="InterPro" id="IPR017896">
    <property type="entry name" value="4Fe4S_Fe-S-bd"/>
</dbReference>
<protein>
    <recommendedName>
        <fullName evidence="1">4Fe-4S ferredoxin-type domain-containing protein</fullName>
    </recommendedName>
</protein>
<dbReference type="EMBL" id="DTBP01000037">
    <property type="protein sequence ID" value="HGQ74337.1"/>
    <property type="molecule type" value="Genomic_DNA"/>
</dbReference>
<dbReference type="GO" id="GO:0052592">
    <property type="term" value="F:oxidoreductase activity, acting on CH or CH2 groups, with an iron-sulfur protein as acceptor"/>
    <property type="evidence" value="ECO:0007669"/>
    <property type="project" value="TreeGrafter"/>
</dbReference>
<dbReference type="PANTHER" id="PTHR31332:SF0">
    <property type="entry name" value="7-HYDROXYMETHYL CHLOROPHYLL A REDUCTASE, CHLOROPLASTIC"/>
    <property type="match status" value="1"/>
</dbReference>
<gene>
    <name evidence="2" type="ORF">ENU20_04605</name>
</gene>
<name>A0A7C4JMM2_STAMA</name>
<comment type="caution">
    <text evidence="2">The sequence shown here is derived from an EMBL/GenBank/DDBJ whole genome shotgun (WGS) entry which is preliminary data.</text>
</comment>
<accession>A0A7C4JMM2</accession>
<feature type="domain" description="4Fe-4S ferredoxin-type" evidence="1">
    <location>
        <begin position="4"/>
        <end position="34"/>
    </location>
</feature>
<dbReference type="InterPro" id="IPR045220">
    <property type="entry name" value="FRHB/FDHB/HCAR-like"/>
</dbReference>
<dbReference type="PROSITE" id="PS00198">
    <property type="entry name" value="4FE4S_FER_1"/>
    <property type="match status" value="1"/>
</dbReference>
<organism evidence="2">
    <name type="scientific">Staphylothermus marinus</name>
    <dbReference type="NCBI Taxonomy" id="2280"/>
    <lineage>
        <taxon>Archaea</taxon>
        <taxon>Thermoproteota</taxon>
        <taxon>Thermoprotei</taxon>
        <taxon>Desulfurococcales</taxon>
        <taxon>Desulfurococcaceae</taxon>
        <taxon>Staphylothermus</taxon>
    </lineage>
</organism>
<dbReference type="AlphaFoldDB" id="A0A7C4JMM2"/>
<dbReference type="InterPro" id="IPR007516">
    <property type="entry name" value="Co_F420_Hydgase/DH_bsu_N"/>
</dbReference>
<dbReference type="SUPFAM" id="SSF54862">
    <property type="entry name" value="4Fe-4S ferredoxins"/>
    <property type="match status" value="1"/>
</dbReference>
<sequence length="426" mass="48604">MHIARPKSWSKSCCGCAACSLICPSGVKMEFSIEAGVFHPVLEGKCSNCDYCTRTCPLRNTFIENNTISSENIIGKYVKIYLGYARDNEIRMKASSGGVATALLIHMLNRGIIDGAVTVSMDRYFAKPVIVRSIDEVLETIGSKYVQVPLLEVFKNITRDNGKIAVVGLPCHIQALMLLKKTLGDLDRRIYVSIGLFCSRTINYYGLEALIKRIGVRDLRDVVEIKFRTGGWPGYLHVKLESGRVISIPFFKYWRPLFSTFFFTPWSCLLCSDLFNEYADISLGDPWKPEILRSESRGLSIIVTRSAIGERIVREAVENGYIEITEADQDTLLESQWYPILFKKIIQPLVGEKLRCDSKDPLSNPLLRLITYLQLANVIYSHKTFYRDLIMRMPTFFLEAYALLVSRLGKMCWRMIRSEFENPHHK</sequence>
<dbReference type="InterPro" id="IPR017900">
    <property type="entry name" value="4Fe4S_Fe_S_CS"/>
</dbReference>
<dbReference type="Pfam" id="PF04432">
    <property type="entry name" value="FrhB_FdhB_C"/>
    <property type="match status" value="1"/>
</dbReference>
<evidence type="ECO:0000259" key="1">
    <source>
        <dbReference type="PROSITE" id="PS51379"/>
    </source>
</evidence>
<dbReference type="InterPro" id="IPR007525">
    <property type="entry name" value="FrhB_FdhB_C"/>
</dbReference>
<dbReference type="PANTHER" id="PTHR31332">
    <property type="entry name" value="7-HYDROXYMETHYL CHLOROPHYLL A REDUCTASE, CHLOROPLASTIC"/>
    <property type="match status" value="1"/>
</dbReference>
<dbReference type="PROSITE" id="PS51379">
    <property type="entry name" value="4FE4S_FER_2"/>
    <property type="match status" value="2"/>
</dbReference>
<dbReference type="Pfam" id="PF04422">
    <property type="entry name" value="FrhB_FdhB_N"/>
    <property type="match status" value="1"/>
</dbReference>